<name>A0A0E9T7B3_ANGAN</name>
<dbReference type="AlphaFoldDB" id="A0A0E9T7B3"/>
<sequence length="37" mass="4234">MMFLARLKMATTGVNRSQHIFDSEADQEEINRLIPGL</sequence>
<reference evidence="1" key="2">
    <citation type="journal article" date="2015" name="Fish Shellfish Immunol.">
        <title>Early steps in the European eel (Anguilla anguilla)-Vibrio vulnificus interaction in the gills: Role of the RtxA13 toxin.</title>
        <authorList>
            <person name="Callol A."/>
            <person name="Pajuelo D."/>
            <person name="Ebbesson L."/>
            <person name="Teles M."/>
            <person name="MacKenzie S."/>
            <person name="Amaro C."/>
        </authorList>
    </citation>
    <scope>NUCLEOTIDE SEQUENCE</scope>
</reference>
<proteinExistence type="predicted"/>
<dbReference type="EMBL" id="GBXM01059924">
    <property type="protein sequence ID" value="JAH48653.1"/>
    <property type="molecule type" value="Transcribed_RNA"/>
</dbReference>
<protein>
    <submittedName>
        <fullName evidence="1">Uncharacterized protein</fullName>
    </submittedName>
</protein>
<organism evidence="1">
    <name type="scientific">Anguilla anguilla</name>
    <name type="common">European freshwater eel</name>
    <name type="synonym">Muraena anguilla</name>
    <dbReference type="NCBI Taxonomy" id="7936"/>
    <lineage>
        <taxon>Eukaryota</taxon>
        <taxon>Metazoa</taxon>
        <taxon>Chordata</taxon>
        <taxon>Craniata</taxon>
        <taxon>Vertebrata</taxon>
        <taxon>Euteleostomi</taxon>
        <taxon>Actinopterygii</taxon>
        <taxon>Neopterygii</taxon>
        <taxon>Teleostei</taxon>
        <taxon>Anguilliformes</taxon>
        <taxon>Anguillidae</taxon>
        <taxon>Anguilla</taxon>
    </lineage>
</organism>
<evidence type="ECO:0000313" key="1">
    <source>
        <dbReference type="EMBL" id="JAH48653.1"/>
    </source>
</evidence>
<accession>A0A0E9T7B3</accession>
<reference evidence="1" key="1">
    <citation type="submission" date="2014-11" db="EMBL/GenBank/DDBJ databases">
        <authorList>
            <person name="Amaro Gonzalez C."/>
        </authorList>
    </citation>
    <scope>NUCLEOTIDE SEQUENCE</scope>
</reference>